<feature type="region of interest" description="Disordered" evidence="1">
    <location>
        <begin position="1"/>
        <end position="24"/>
    </location>
</feature>
<evidence type="ECO:0000313" key="2">
    <source>
        <dbReference type="EMBL" id="MCD9637515.1"/>
    </source>
</evidence>
<gene>
    <name evidence="2" type="ORF">HAX54_020848</name>
</gene>
<organism evidence="2 3">
    <name type="scientific">Datura stramonium</name>
    <name type="common">Jimsonweed</name>
    <name type="synonym">Common thornapple</name>
    <dbReference type="NCBI Taxonomy" id="4076"/>
    <lineage>
        <taxon>Eukaryota</taxon>
        <taxon>Viridiplantae</taxon>
        <taxon>Streptophyta</taxon>
        <taxon>Embryophyta</taxon>
        <taxon>Tracheophyta</taxon>
        <taxon>Spermatophyta</taxon>
        <taxon>Magnoliopsida</taxon>
        <taxon>eudicotyledons</taxon>
        <taxon>Gunneridae</taxon>
        <taxon>Pentapetalae</taxon>
        <taxon>asterids</taxon>
        <taxon>lamiids</taxon>
        <taxon>Solanales</taxon>
        <taxon>Solanaceae</taxon>
        <taxon>Solanoideae</taxon>
        <taxon>Datureae</taxon>
        <taxon>Datura</taxon>
    </lineage>
</organism>
<evidence type="ECO:0000313" key="3">
    <source>
        <dbReference type="Proteomes" id="UP000823775"/>
    </source>
</evidence>
<sequence length="85" mass="9457">MRRPKESTSLPTASPSKAHREATPTFEARALRQLVRFMGTPMVLLASMSEMVFHPPYIERSNTHCAASTLMLHGCIKESTTLAKL</sequence>
<proteinExistence type="predicted"/>
<name>A0ABS8UUJ3_DATST</name>
<accession>A0ABS8UUJ3</accession>
<protein>
    <submittedName>
        <fullName evidence="2">Uncharacterized protein</fullName>
    </submittedName>
</protein>
<evidence type="ECO:0000256" key="1">
    <source>
        <dbReference type="SAM" id="MobiDB-lite"/>
    </source>
</evidence>
<dbReference type="EMBL" id="JACEIK010002501">
    <property type="protein sequence ID" value="MCD9637515.1"/>
    <property type="molecule type" value="Genomic_DNA"/>
</dbReference>
<reference evidence="2 3" key="1">
    <citation type="journal article" date="2021" name="BMC Genomics">
        <title>Datura genome reveals duplications of psychoactive alkaloid biosynthetic genes and high mutation rate following tissue culture.</title>
        <authorList>
            <person name="Rajewski A."/>
            <person name="Carter-House D."/>
            <person name="Stajich J."/>
            <person name="Litt A."/>
        </authorList>
    </citation>
    <scope>NUCLEOTIDE SEQUENCE [LARGE SCALE GENOMIC DNA]</scope>
    <source>
        <strain evidence="2">AR-01</strain>
    </source>
</reference>
<comment type="caution">
    <text evidence="2">The sequence shown here is derived from an EMBL/GenBank/DDBJ whole genome shotgun (WGS) entry which is preliminary data.</text>
</comment>
<dbReference type="Proteomes" id="UP000823775">
    <property type="component" value="Unassembled WGS sequence"/>
</dbReference>
<keyword evidence="3" id="KW-1185">Reference proteome</keyword>